<name>A0ABP6U2F0_9ACTN</name>
<dbReference type="RefSeq" id="WP_033314355.1">
    <property type="nucleotide sequence ID" value="NZ_BAAAXF010000057.1"/>
</dbReference>
<keyword evidence="2" id="KW-0732">Signal</keyword>
<feature type="domain" description="PA" evidence="3">
    <location>
        <begin position="376"/>
        <end position="456"/>
    </location>
</feature>
<dbReference type="Pfam" id="PF08309">
    <property type="entry name" value="LVIVD"/>
    <property type="match status" value="2"/>
</dbReference>
<feature type="chain" id="PRO_5046696792" description="PA domain-containing protein" evidence="2">
    <location>
        <begin position="25"/>
        <end position="619"/>
    </location>
</feature>
<dbReference type="SUPFAM" id="SSF52025">
    <property type="entry name" value="PA domain"/>
    <property type="match status" value="1"/>
</dbReference>
<evidence type="ECO:0000259" key="3">
    <source>
        <dbReference type="Pfam" id="PF02225"/>
    </source>
</evidence>
<accession>A0ABP6U2F0</accession>
<proteinExistence type="predicted"/>
<feature type="signal peptide" evidence="2">
    <location>
        <begin position="1"/>
        <end position="24"/>
    </location>
</feature>
<evidence type="ECO:0000313" key="5">
    <source>
        <dbReference type="Proteomes" id="UP001501455"/>
    </source>
</evidence>
<feature type="region of interest" description="Disordered" evidence="1">
    <location>
        <begin position="306"/>
        <end position="325"/>
    </location>
</feature>
<dbReference type="CDD" id="cd00538">
    <property type="entry name" value="PA"/>
    <property type="match status" value="1"/>
</dbReference>
<dbReference type="InterPro" id="IPR013211">
    <property type="entry name" value="LVIVD"/>
</dbReference>
<dbReference type="EMBL" id="BAAAXF010000057">
    <property type="protein sequence ID" value="GAA3500863.1"/>
    <property type="molecule type" value="Genomic_DNA"/>
</dbReference>
<keyword evidence="5" id="KW-1185">Reference proteome</keyword>
<dbReference type="InterPro" id="IPR046450">
    <property type="entry name" value="PA_dom_sf"/>
</dbReference>
<evidence type="ECO:0000313" key="4">
    <source>
        <dbReference type="EMBL" id="GAA3500863.1"/>
    </source>
</evidence>
<evidence type="ECO:0000256" key="2">
    <source>
        <dbReference type="SAM" id="SignalP"/>
    </source>
</evidence>
<gene>
    <name evidence="4" type="ORF">GCM10019016_079700</name>
</gene>
<reference evidence="5" key="1">
    <citation type="journal article" date="2019" name="Int. J. Syst. Evol. Microbiol.">
        <title>The Global Catalogue of Microorganisms (GCM) 10K type strain sequencing project: providing services to taxonomists for standard genome sequencing and annotation.</title>
        <authorList>
            <consortium name="The Broad Institute Genomics Platform"/>
            <consortium name="The Broad Institute Genome Sequencing Center for Infectious Disease"/>
            <person name="Wu L."/>
            <person name="Ma J."/>
        </authorList>
    </citation>
    <scope>NUCLEOTIDE SEQUENCE [LARGE SCALE GENOMIC DNA]</scope>
    <source>
        <strain evidence="5">JCM 4816</strain>
    </source>
</reference>
<dbReference type="GeneID" id="96647889"/>
<comment type="caution">
    <text evidence="4">The sequence shown here is derived from an EMBL/GenBank/DDBJ whole genome shotgun (WGS) entry which is preliminary data.</text>
</comment>
<dbReference type="Pfam" id="PF02225">
    <property type="entry name" value="PA"/>
    <property type="match status" value="1"/>
</dbReference>
<dbReference type="Proteomes" id="UP001501455">
    <property type="component" value="Unassembled WGS sequence"/>
</dbReference>
<protein>
    <recommendedName>
        <fullName evidence="3">PA domain-containing protein</fullName>
    </recommendedName>
</protein>
<dbReference type="InterPro" id="IPR003137">
    <property type="entry name" value="PA_domain"/>
</dbReference>
<organism evidence="4 5">
    <name type="scientific">Streptomyces prasinosporus</name>
    <dbReference type="NCBI Taxonomy" id="68256"/>
    <lineage>
        <taxon>Bacteria</taxon>
        <taxon>Bacillati</taxon>
        <taxon>Actinomycetota</taxon>
        <taxon>Actinomycetes</taxon>
        <taxon>Kitasatosporales</taxon>
        <taxon>Streptomycetaceae</taxon>
        <taxon>Streptomyces</taxon>
        <taxon>Streptomyces albogriseolus group</taxon>
    </lineage>
</organism>
<sequence>MRKAHRRTGVGVLAAALFATTALAGSSQAHDGVSATDGAIDNAAATHGHDQHGGSEGHLPATQKNVRLVSKLKLSNVVEGKIADVGVYKGYAYLASWGGVGCDNTGVYVVDIRKPSKPKEVGFIPAPAGSAPGEGIQTVHLSTPSFNGDVLVSNNEICGETGSGGMNIYDVTDPTKPKTLAEGVGDFTLEGETTETARQIHSVFAWDAGRKAYAVIVDNEEGTDVDIMDITDPTKPQLIAEYDLDETFPQILQAAPDNLTEVFLHDMVVKNIRGRQVLLASYWDAGYVALDATDPKNLKYIGDTDFTNPDPEGTAAGRDVAPEGNGHQAEFTLGNRYVIGADEDFGPYALSARNLDDGTAITAGQGIPLETGKSITGDTVYVGLGCNDSPAVPAGDPAAVDIAVVERGVCTFTEKVANVEAAGGYDAILVFNRPGSDACDTQSGMTVEGTLPTFGVAPRGQGFAVFDQPYSNDDCLAGTGPATLPVDIGTKGDRLTFSSYFDGWGYVHLYRNKGGKMTELDTYAIPEGQDPAYASGFGDLSVHEVATSGVRPDLAYFSYYAGGFRVTKIKNDKLVEVGRFIDEGGNNFWGVETFNSFGKEYVAASDRDFGLYIFQYTGH</sequence>
<evidence type="ECO:0000256" key="1">
    <source>
        <dbReference type="SAM" id="MobiDB-lite"/>
    </source>
</evidence>
<dbReference type="Gene3D" id="3.50.30.30">
    <property type="match status" value="1"/>
</dbReference>